<dbReference type="GO" id="GO:0016740">
    <property type="term" value="F:transferase activity"/>
    <property type="evidence" value="ECO:0007669"/>
    <property type="project" value="UniProtKB-KW"/>
</dbReference>
<dbReference type="STRING" id="414048.SAMN04489864_103298"/>
<dbReference type="InterPro" id="IPR050834">
    <property type="entry name" value="Glycosyltransf_2"/>
</dbReference>
<dbReference type="Pfam" id="PF00535">
    <property type="entry name" value="Glycos_transf_2"/>
    <property type="match status" value="1"/>
</dbReference>
<dbReference type="InterPro" id="IPR001173">
    <property type="entry name" value="Glyco_trans_2-like"/>
</dbReference>
<organism evidence="2 3">
    <name type="scientific">Pedobacter insulae</name>
    <dbReference type="NCBI Taxonomy" id="414048"/>
    <lineage>
        <taxon>Bacteria</taxon>
        <taxon>Pseudomonadati</taxon>
        <taxon>Bacteroidota</taxon>
        <taxon>Sphingobacteriia</taxon>
        <taxon>Sphingobacteriales</taxon>
        <taxon>Sphingobacteriaceae</taxon>
        <taxon>Pedobacter</taxon>
    </lineage>
</organism>
<dbReference type="RefSeq" id="WP_090992801.1">
    <property type="nucleotide sequence ID" value="NZ_FOPP01000003.1"/>
</dbReference>
<protein>
    <submittedName>
        <fullName evidence="2">Glycosyltransferase involved in cell wall bisynthesis</fullName>
    </submittedName>
</protein>
<evidence type="ECO:0000313" key="3">
    <source>
        <dbReference type="Proteomes" id="UP000199666"/>
    </source>
</evidence>
<dbReference type="PANTHER" id="PTHR43685">
    <property type="entry name" value="GLYCOSYLTRANSFERASE"/>
    <property type="match status" value="1"/>
</dbReference>
<dbReference type="PANTHER" id="PTHR43685:SF2">
    <property type="entry name" value="GLYCOSYLTRANSFERASE 2-LIKE DOMAIN-CONTAINING PROTEIN"/>
    <property type="match status" value="1"/>
</dbReference>
<accession>A0A1I2VVG6</accession>
<evidence type="ECO:0000313" key="2">
    <source>
        <dbReference type="EMBL" id="SFG93225.1"/>
    </source>
</evidence>
<dbReference type="Proteomes" id="UP000199666">
    <property type="component" value="Unassembled WGS sequence"/>
</dbReference>
<keyword evidence="3" id="KW-1185">Reference proteome</keyword>
<dbReference type="OrthoDB" id="9815829at2"/>
<gene>
    <name evidence="2" type="ORF">SAMN04489864_103298</name>
</gene>
<dbReference type="SUPFAM" id="SSF53448">
    <property type="entry name" value="Nucleotide-diphospho-sugar transferases"/>
    <property type="match status" value="1"/>
</dbReference>
<dbReference type="AlphaFoldDB" id="A0A1I2VVG6"/>
<dbReference type="InterPro" id="IPR029044">
    <property type="entry name" value="Nucleotide-diphossugar_trans"/>
</dbReference>
<reference evidence="2 3" key="1">
    <citation type="submission" date="2016-10" db="EMBL/GenBank/DDBJ databases">
        <authorList>
            <person name="de Groot N.N."/>
        </authorList>
    </citation>
    <scope>NUCLEOTIDE SEQUENCE [LARGE SCALE GENOMIC DNA]</scope>
    <source>
        <strain evidence="2 3">DSM 18684</strain>
    </source>
</reference>
<feature type="domain" description="Glycosyltransferase 2-like" evidence="1">
    <location>
        <begin position="6"/>
        <end position="113"/>
    </location>
</feature>
<dbReference type="EMBL" id="FOPP01000003">
    <property type="protein sequence ID" value="SFG93225.1"/>
    <property type="molecule type" value="Genomic_DNA"/>
</dbReference>
<dbReference type="Gene3D" id="3.90.550.10">
    <property type="entry name" value="Spore Coat Polysaccharide Biosynthesis Protein SpsA, Chain A"/>
    <property type="match status" value="1"/>
</dbReference>
<name>A0A1I2VVG6_9SPHI</name>
<sequence>MKPEISILLPVRNGADFIYESIASVLKQDHLNFELLISDDHSNDNTLAIINQFDDDRITVFKQSKGLGQFGNFNFLLKNAKAPIVQFWSHDDVMLPELVSTVLNFHQTHQNLGMSYCGSNYINEAGEITISWQDDQTPVVLNQLTYAQFSIAFGCLAGSISQVSLNIKNIEGDFLFNENLKHSGDFELWTRIAKKYPVGFINTKLCLIRNHANQVTHRPVNTLHSILENIPILRELLSRLNAPDYFKQKVKREIVLVYYFNTAIKLLYNREFKAFTTGLSALAKEDNIFLLALYWAKSKALGKAHFAKHKASLIDQLFTPSDR</sequence>
<evidence type="ECO:0000259" key="1">
    <source>
        <dbReference type="Pfam" id="PF00535"/>
    </source>
</evidence>
<proteinExistence type="predicted"/>
<keyword evidence="2" id="KW-0808">Transferase</keyword>